<dbReference type="Proteomes" id="UP000800981">
    <property type="component" value="Unassembled WGS sequence"/>
</dbReference>
<proteinExistence type="predicted"/>
<evidence type="ECO:0000313" key="2">
    <source>
        <dbReference type="Proteomes" id="UP000800981"/>
    </source>
</evidence>
<gene>
    <name evidence="1" type="ORF">G9H71_08005</name>
</gene>
<dbReference type="RefSeq" id="WP_166280411.1">
    <property type="nucleotide sequence ID" value="NZ_JAANNP010000002.1"/>
</dbReference>
<reference evidence="1 2" key="1">
    <citation type="submission" date="2020-03" db="EMBL/GenBank/DDBJ databases">
        <title>Two novel Motilibacter sp.</title>
        <authorList>
            <person name="Liu S."/>
        </authorList>
    </citation>
    <scope>NUCLEOTIDE SEQUENCE [LARGE SCALE GENOMIC DNA]</scope>
    <source>
        <strain evidence="1 2">E257</strain>
    </source>
</reference>
<protein>
    <recommendedName>
        <fullName evidence="3">RES domain-containing protein</fullName>
    </recommendedName>
</protein>
<evidence type="ECO:0008006" key="3">
    <source>
        <dbReference type="Google" id="ProtNLM"/>
    </source>
</evidence>
<dbReference type="Gene3D" id="2.40.320.10">
    <property type="entry name" value="Hypothetical Protein Pfu-838710-001"/>
    <property type="match status" value="1"/>
</dbReference>
<comment type="caution">
    <text evidence="1">The sequence shown here is derived from an EMBL/GenBank/DDBJ whole genome shotgun (WGS) entry which is preliminary data.</text>
</comment>
<name>A0ABX0GS85_9ACTN</name>
<accession>A0ABX0GS85</accession>
<evidence type="ECO:0000313" key="1">
    <source>
        <dbReference type="EMBL" id="NHC13722.1"/>
    </source>
</evidence>
<dbReference type="EMBL" id="JAANNP010000002">
    <property type="protein sequence ID" value="NHC13722.1"/>
    <property type="molecule type" value="Genomic_DNA"/>
</dbReference>
<keyword evidence="2" id="KW-1185">Reference proteome</keyword>
<sequence>MRQRRFLVPSVPDLAGRRATLLNTAYLVGAPGWTVTLCRAYELDERGNPGPGRLTMDVRGPHGAPEALQYSGPLDPAVGAALFAAAPAKAFRSRYALDDQWSLDVYHLQNEGLAVAVGRFAPDMSVLRVPSWCGREITDDPAFSDLAIAEGRAAAR</sequence>
<organism evidence="1 2">
    <name type="scientific">Motilibacter deserti</name>
    <dbReference type="NCBI Taxonomy" id="2714956"/>
    <lineage>
        <taxon>Bacteria</taxon>
        <taxon>Bacillati</taxon>
        <taxon>Actinomycetota</taxon>
        <taxon>Actinomycetes</taxon>
        <taxon>Motilibacterales</taxon>
        <taxon>Motilibacteraceae</taxon>
        <taxon>Motilibacter</taxon>
    </lineage>
</organism>